<dbReference type="Pfam" id="PF01381">
    <property type="entry name" value="HTH_3"/>
    <property type="match status" value="1"/>
</dbReference>
<dbReference type="GO" id="GO:0003677">
    <property type="term" value="F:DNA binding"/>
    <property type="evidence" value="ECO:0007669"/>
    <property type="project" value="UniProtKB-KW"/>
</dbReference>
<dbReference type="InterPro" id="IPR001387">
    <property type="entry name" value="Cro/C1-type_HTH"/>
</dbReference>
<feature type="domain" description="HTH cro/C1-type" evidence="2">
    <location>
        <begin position="13"/>
        <end position="67"/>
    </location>
</feature>
<dbReference type="InterPro" id="IPR010982">
    <property type="entry name" value="Lambda_DNA-bd_dom_sf"/>
</dbReference>
<dbReference type="EMBL" id="BJMM01000136">
    <property type="protein sequence ID" value="GEB54361.1"/>
    <property type="molecule type" value="Genomic_DNA"/>
</dbReference>
<dbReference type="AlphaFoldDB" id="A0A4Y3R9I2"/>
<evidence type="ECO:0000313" key="4">
    <source>
        <dbReference type="Proteomes" id="UP000319210"/>
    </source>
</evidence>
<keyword evidence="4" id="KW-1185">Reference proteome</keyword>
<accession>A0A4Y3R9I2</accession>
<gene>
    <name evidence="3" type="ORF">SCA03_69120</name>
</gene>
<evidence type="ECO:0000259" key="2">
    <source>
        <dbReference type="PROSITE" id="PS50943"/>
    </source>
</evidence>
<protein>
    <recommendedName>
        <fullName evidence="2">HTH cro/C1-type domain-containing protein</fullName>
    </recommendedName>
</protein>
<dbReference type="PROSITE" id="PS50943">
    <property type="entry name" value="HTH_CROC1"/>
    <property type="match status" value="1"/>
</dbReference>
<dbReference type="RefSeq" id="WP_086814422.1">
    <property type="nucleotide sequence ID" value="NZ_BJMM01000136.1"/>
</dbReference>
<organism evidence="3 4">
    <name type="scientific">Streptomyces cacaoi</name>
    <dbReference type="NCBI Taxonomy" id="1898"/>
    <lineage>
        <taxon>Bacteria</taxon>
        <taxon>Bacillati</taxon>
        <taxon>Actinomycetota</taxon>
        <taxon>Actinomycetes</taxon>
        <taxon>Kitasatosporales</taxon>
        <taxon>Streptomycetaceae</taxon>
        <taxon>Streptomyces</taxon>
    </lineage>
</organism>
<dbReference type="GO" id="GO:0003700">
    <property type="term" value="F:DNA-binding transcription factor activity"/>
    <property type="evidence" value="ECO:0007669"/>
    <property type="project" value="TreeGrafter"/>
</dbReference>
<sequence length="392" mass="42705">MQVHSVEHAGARVAHIRKARRLTQRALAERAAVSYSTVAKVEQGKMAASPSVLGALARALSVPVTELTGQPYMEELRADQLDGLIQPLREALDLYDVGADPEVRPRGVDVLSREAEALCAATRRAELRQVAAMLPALITESTTAAHTYGTDQAWRTLASAYRTGHDLAAKFGMTDLCTVALERMGWACRHGSDPAGSAVRQCLRGLVYLRAGDYRTGLRLIDSGMRCAEQAEPGVERDAVTGRLHLGAAVLHARAGEDEADEHLAEAERYAARTGEVQRVRWLCFGPTNVAVHRVSALAERDRYREAVEVADGMSASVLPASRVAHHHAEVARAQLVIGRADDAFASLREARRIAPQQTRLHPLVRETYAGLVAVKRRVPDNVLNYGSWLGR</sequence>
<dbReference type="SMART" id="SM00530">
    <property type="entry name" value="HTH_XRE"/>
    <property type="match status" value="1"/>
</dbReference>
<name>A0A4Y3R9I2_STRCI</name>
<dbReference type="InterPro" id="IPR050807">
    <property type="entry name" value="TransReg_Diox_bact_type"/>
</dbReference>
<evidence type="ECO:0000256" key="1">
    <source>
        <dbReference type="ARBA" id="ARBA00023125"/>
    </source>
</evidence>
<dbReference type="Proteomes" id="UP000319210">
    <property type="component" value="Unassembled WGS sequence"/>
</dbReference>
<proteinExistence type="predicted"/>
<reference evidence="3 4" key="1">
    <citation type="submission" date="2019-06" db="EMBL/GenBank/DDBJ databases">
        <title>Whole genome shotgun sequence of Streptomyces cacaoi subsp. cacaoi NBRC 12748.</title>
        <authorList>
            <person name="Hosoyama A."/>
            <person name="Uohara A."/>
            <person name="Ohji S."/>
            <person name="Ichikawa N."/>
        </authorList>
    </citation>
    <scope>NUCLEOTIDE SEQUENCE [LARGE SCALE GENOMIC DNA]</scope>
    <source>
        <strain evidence="3 4">NBRC 12748</strain>
    </source>
</reference>
<evidence type="ECO:0000313" key="3">
    <source>
        <dbReference type="EMBL" id="GEB54361.1"/>
    </source>
</evidence>
<comment type="caution">
    <text evidence="3">The sequence shown here is derived from an EMBL/GenBank/DDBJ whole genome shotgun (WGS) entry which is preliminary data.</text>
</comment>
<dbReference type="CDD" id="cd00093">
    <property type="entry name" value="HTH_XRE"/>
    <property type="match status" value="1"/>
</dbReference>
<keyword evidence="1" id="KW-0238">DNA-binding</keyword>
<dbReference type="GO" id="GO:0005829">
    <property type="term" value="C:cytosol"/>
    <property type="evidence" value="ECO:0007669"/>
    <property type="project" value="TreeGrafter"/>
</dbReference>
<dbReference type="PANTHER" id="PTHR46797:SF1">
    <property type="entry name" value="METHYLPHOSPHONATE SYNTHASE"/>
    <property type="match status" value="1"/>
</dbReference>
<dbReference type="PANTHER" id="PTHR46797">
    <property type="entry name" value="HTH-TYPE TRANSCRIPTIONAL REGULATOR"/>
    <property type="match status" value="1"/>
</dbReference>
<dbReference type="OrthoDB" id="3504495at2"/>
<dbReference type="Gene3D" id="1.10.260.40">
    <property type="entry name" value="lambda repressor-like DNA-binding domains"/>
    <property type="match status" value="1"/>
</dbReference>
<dbReference type="SUPFAM" id="SSF47413">
    <property type="entry name" value="lambda repressor-like DNA-binding domains"/>
    <property type="match status" value="1"/>
</dbReference>